<evidence type="ECO:0000259" key="16">
    <source>
        <dbReference type="Pfam" id="PF00317"/>
    </source>
</evidence>
<keyword evidence="10" id="KW-1015">Disulfide bond</keyword>
<dbReference type="Pfam" id="PF12637">
    <property type="entry name" value="TSCPD"/>
    <property type="match status" value="1"/>
</dbReference>
<dbReference type="InterPro" id="IPR013509">
    <property type="entry name" value="RNR_lsu_N"/>
</dbReference>
<feature type="domain" description="Ribonucleotide reductase large subunit C-terminal" evidence="17">
    <location>
        <begin position="83"/>
        <end position="596"/>
    </location>
</feature>
<feature type="domain" description="TSCPD" evidence="18">
    <location>
        <begin position="641"/>
        <end position="748"/>
    </location>
</feature>
<dbReference type="CDD" id="cd02888">
    <property type="entry name" value="RNR_II_dimer"/>
    <property type="match status" value="1"/>
</dbReference>
<comment type="catalytic activity">
    <reaction evidence="13 14">
        <text>a 2'-deoxyribonucleoside 5'-diphosphate + [thioredoxin]-disulfide + H2O = a ribonucleoside 5'-diphosphate + [thioredoxin]-dithiol</text>
        <dbReference type="Rhea" id="RHEA:23252"/>
        <dbReference type="Rhea" id="RHEA-COMP:10698"/>
        <dbReference type="Rhea" id="RHEA-COMP:10700"/>
        <dbReference type="ChEBI" id="CHEBI:15377"/>
        <dbReference type="ChEBI" id="CHEBI:29950"/>
        <dbReference type="ChEBI" id="CHEBI:50058"/>
        <dbReference type="ChEBI" id="CHEBI:57930"/>
        <dbReference type="ChEBI" id="CHEBI:73316"/>
        <dbReference type="EC" id="1.17.4.1"/>
    </reaction>
</comment>
<protein>
    <recommendedName>
        <fullName evidence="4 14">Vitamin B12-dependent ribonucleotide reductase</fullName>
        <ecNumber evidence="3 14">1.17.4.1</ecNumber>
    </recommendedName>
</protein>
<dbReference type="NCBIfam" id="TIGR02504">
    <property type="entry name" value="NrdJ_Z"/>
    <property type="match status" value="1"/>
</dbReference>
<evidence type="ECO:0000256" key="13">
    <source>
        <dbReference type="ARBA" id="ARBA00047754"/>
    </source>
</evidence>
<dbReference type="EC" id="1.17.4.1" evidence="3 14"/>
<dbReference type="SUPFAM" id="SSF51998">
    <property type="entry name" value="PFL-like glycyl radical enzymes"/>
    <property type="match status" value="1"/>
</dbReference>
<proteinExistence type="inferred from homology"/>
<dbReference type="Pfam" id="PF00317">
    <property type="entry name" value="Ribonuc_red_lgN"/>
    <property type="match status" value="1"/>
</dbReference>
<keyword evidence="7 14" id="KW-0547">Nucleotide-binding</keyword>
<evidence type="ECO:0000259" key="18">
    <source>
        <dbReference type="Pfam" id="PF12637"/>
    </source>
</evidence>
<keyword evidence="9" id="KW-0215">Deoxyribonucleotide synthesis</keyword>
<dbReference type="EMBL" id="MEVH01000004">
    <property type="protein sequence ID" value="OGC52300.1"/>
    <property type="molecule type" value="Genomic_DNA"/>
</dbReference>
<evidence type="ECO:0000256" key="9">
    <source>
        <dbReference type="ARBA" id="ARBA00023116"/>
    </source>
</evidence>
<comment type="similarity">
    <text evidence="2 14">Belongs to the ribonucleoside diphosphate reductase class-2 family.</text>
</comment>
<dbReference type="SUPFAM" id="SSF48168">
    <property type="entry name" value="R1 subunit of ribonucleotide reductase, N-terminal domain"/>
    <property type="match status" value="1"/>
</dbReference>
<evidence type="ECO:0000256" key="4">
    <source>
        <dbReference type="ARBA" id="ARBA00014409"/>
    </source>
</evidence>
<feature type="domain" description="Ribonucleotide reductase large subunit N-terminal" evidence="16">
    <location>
        <begin position="6"/>
        <end position="80"/>
    </location>
</feature>
<dbReference type="InterPro" id="IPR008926">
    <property type="entry name" value="RNR_R1-su_N"/>
</dbReference>
<comment type="cofactor">
    <cofactor evidence="1 14">
        <name>adenosylcob(III)alamin</name>
        <dbReference type="ChEBI" id="CHEBI:18408"/>
    </cofactor>
</comment>
<dbReference type="GO" id="GO:0071897">
    <property type="term" value="P:DNA biosynthetic process"/>
    <property type="evidence" value="ECO:0007669"/>
    <property type="project" value="UniProtKB-KW"/>
</dbReference>
<gene>
    <name evidence="19" type="ORF">A2982_00405</name>
</gene>
<dbReference type="InterPro" id="IPR050862">
    <property type="entry name" value="RdRp_reductase_class-2"/>
</dbReference>
<dbReference type="PANTHER" id="PTHR43371:SF1">
    <property type="entry name" value="RIBONUCLEOSIDE-DIPHOSPHATE REDUCTASE"/>
    <property type="match status" value="1"/>
</dbReference>
<evidence type="ECO:0000313" key="19">
    <source>
        <dbReference type="EMBL" id="OGC52300.1"/>
    </source>
</evidence>
<evidence type="ECO:0000313" key="20">
    <source>
        <dbReference type="Proteomes" id="UP000178771"/>
    </source>
</evidence>
<evidence type="ECO:0000256" key="8">
    <source>
        <dbReference type="ARBA" id="ARBA00023002"/>
    </source>
</evidence>
<sequence>MEIKGNAYEIFMRRYALKGKDGKPRESLKESFLRVASHVAGAESGKRLIRKYTDLFFNLMADKRFIPNTPTWTGSKTKLGQLAACFVLPIKDDMGRERGGIFDTLKDSALIQQTGGGNGFSFSRLRPKGDRVSSSNGLASGPVSFLEAYDRAFGQIAQGGTRRGANMAVMRVDHPDIEEFIACKSEEGRIANFNISVGMTDKFMKAVDKNEDFDLINPRNGEVWKTVKARDIFDRIAEYAHKNGEPGVLFLDTANKYNPVPNQYELEATNPCGEQYLGPYENCCLGHVNINESVRGVVLDWDHLMDSVWLGTRFLDDVVTQNSYVPSVPELKESAHRNRRIGLGFMGLADAMYKLGIRYGSAESLDFSSQVTEFIRYQSMLASVELAKERGAFPGIKGSIYDPKNLKWEAPKPLVKHKGSYSRPDIDWNKIRDSVLAFGIRNSTQLTVAPTGTTSTVFEVEGYGCEPVFALAYSRNVYQAAGGEKNLKLDYISPTFQTALKKSDLGDEKKDLIIKEVLEKGTIQHMKDIPLSMKNTFVVSADIKPEEHIWMQAVIQRFVDNSISKTCNFPENASVEDVKKVYEIGWRLGCKGLTVYITGSRKEVVLETKETKEKKSDNPAGNGEVIEPVENEKAIDVKRPRPRVVVGRTHEISTPFGKAFITVNRNGETGRKPFEVFITLGKSGSDTSAMAEALGRLISGWLRSSSDPDKALEEIAYQLKGIGGSVSIGFGQDRIVSMPDAIAKVLMNELDLSRKLKDPESPLLEEGFDFTQESLFNHEEKSDDSSDETAMADVAYKNASMCPECNNMTLIETEGCVKCRGCGYSRC</sequence>
<evidence type="ECO:0000256" key="1">
    <source>
        <dbReference type="ARBA" id="ARBA00001922"/>
    </source>
</evidence>
<dbReference type="Gene3D" id="3.20.70.20">
    <property type="match status" value="1"/>
</dbReference>
<dbReference type="PRINTS" id="PR01183">
    <property type="entry name" value="RIBORDTASEM1"/>
</dbReference>
<evidence type="ECO:0000256" key="6">
    <source>
        <dbReference type="ARBA" id="ARBA00022634"/>
    </source>
</evidence>
<reference evidence="19 20" key="1">
    <citation type="journal article" date="2016" name="Nat. Commun.">
        <title>Thousands of microbial genomes shed light on interconnected biogeochemical processes in an aquifer system.</title>
        <authorList>
            <person name="Anantharaman K."/>
            <person name="Brown C.T."/>
            <person name="Hug L.A."/>
            <person name="Sharon I."/>
            <person name="Castelle C.J."/>
            <person name="Probst A.J."/>
            <person name="Thomas B.C."/>
            <person name="Singh A."/>
            <person name="Wilkins M.J."/>
            <person name="Karaoz U."/>
            <person name="Brodie E.L."/>
            <person name="Williams K.H."/>
            <person name="Hubbard S.S."/>
            <person name="Banfield J.F."/>
        </authorList>
    </citation>
    <scope>NUCLEOTIDE SEQUENCE [LARGE SCALE GENOMIC DNA]</scope>
</reference>
<dbReference type="UniPathway" id="UPA00326"/>
<evidence type="ECO:0000256" key="7">
    <source>
        <dbReference type="ARBA" id="ARBA00022741"/>
    </source>
</evidence>
<dbReference type="STRING" id="1802624.A2982_00405"/>
<dbReference type="GO" id="GO:0009263">
    <property type="term" value="P:deoxyribonucleotide biosynthetic process"/>
    <property type="evidence" value="ECO:0007669"/>
    <property type="project" value="UniProtKB-KW"/>
</dbReference>
<dbReference type="GO" id="GO:0031419">
    <property type="term" value="F:cobalamin binding"/>
    <property type="evidence" value="ECO:0007669"/>
    <property type="project" value="UniProtKB-KW"/>
</dbReference>
<keyword evidence="11 14" id="KW-0170">Cobalt</keyword>
<comment type="function">
    <text evidence="12 14">Catalyzes the reduction of ribonucleotides to deoxyribonucleotides. May function to provide a pool of deoxyribonucleotide precursors for DNA repair during oxygen limitation and/or for immediate growth after restoration of oxygen.</text>
</comment>
<accession>A0A1F4V5H5</accession>
<dbReference type="GO" id="GO:0005524">
    <property type="term" value="F:ATP binding"/>
    <property type="evidence" value="ECO:0007669"/>
    <property type="project" value="InterPro"/>
</dbReference>
<dbReference type="AlphaFoldDB" id="A0A1F4V5H5"/>
<keyword evidence="6 14" id="KW-0237">DNA synthesis</keyword>
<dbReference type="GO" id="GO:0004748">
    <property type="term" value="F:ribonucleoside-diphosphate reductase activity, thioredoxin disulfide as acceptor"/>
    <property type="evidence" value="ECO:0007669"/>
    <property type="project" value="UniProtKB-EC"/>
</dbReference>
<dbReference type="PANTHER" id="PTHR43371">
    <property type="entry name" value="VITAMIN B12-DEPENDENT RIBONUCLEOTIDE REDUCTASE"/>
    <property type="match status" value="1"/>
</dbReference>
<evidence type="ECO:0000256" key="14">
    <source>
        <dbReference type="RuleBase" id="RU364064"/>
    </source>
</evidence>
<dbReference type="InterPro" id="IPR013344">
    <property type="entry name" value="RNR_NrdJ/NrdZ"/>
</dbReference>
<feature type="region of interest" description="Disordered" evidence="15">
    <location>
        <begin position="609"/>
        <end position="633"/>
    </location>
</feature>
<evidence type="ECO:0000256" key="3">
    <source>
        <dbReference type="ARBA" id="ARBA00012274"/>
    </source>
</evidence>
<keyword evidence="8 14" id="KW-0560">Oxidoreductase</keyword>
<dbReference type="InterPro" id="IPR000788">
    <property type="entry name" value="RNR_lg_C"/>
</dbReference>
<dbReference type="Pfam" id="PF02867">
    <property type="entry name" value="Ribonuc_red_lgC"/>
    <property type="match status" value="1"/>
</dbReference>
<keyword evidence="5 14" id="KW-0846">Cobalamin</keyword>
<dbReference type="InterPro" id="IPR024434">
    <property type="entry name" value="TSCPD_dom"/>
</dbReference>
<evidence type="ECO:0000256" key="15">
    <source>
        <dbReference type="SAM" id="MobiDB-lite"/>
    </source>
</evidence>
<comment type="caution">
    <text evidence="19">The sequence shown here is derived from an EMBL/GenBank/DDBJ whole genome shotgun (WGS) entry which is preliminary data.</text>
</comment>
<evidence type="ECO:0000259" key="17">
    <source>
        <dbReference type="Pfam" id="PF02867"/>
    </source>
</evidence>
<dbReference type="Proteomes" id="UP000178771">
    <property type="component" value="Unassembled WGS sequence"/>
</dbReference>
<evidence type="ECO:0000256" key="5">
    <source>
        <dbReference type="ARBA" id="ARBA00022628"/>
    </source>
</evidence>
<evidence type="ECO:0000256" key="11">
    <source>
        <dbReference type="ARBA" id="ARBA00023285"/>
    </source>
</evidence>
<evidence type="ECO:0000256" key="12">
    <source>
        <dbReference type="ARBA" id="ARBA00025437"/>
    </source>
</evidence>
<organism evidence="19 20">
    <name type="scientific">candidate division WWE3 bacterium RIFCSPLOWO2_01_FULL_39_13</name>
    <dbReference type="NCBI Taxonomy" id="1802624"/>
    <lineage>
        <taxon>Bacteria</taxon>
        <taxon>Katanobacteria</taxon>
    </lineage>
</organism>
<evidence type="ECO:0000256" key="10">
    <source>
        <dbReference type="ARBA" id="ARBA00023157"/>
    </source>
</evidence>
<evidence type="ECO:0000256" key="2">
    <source>
        <dbReference type="ARBA" id="ARBA00007405"/>
    </source>
</evidence>
<name>A0A1F4V5H5_UNCKA</name>